<evidence type="ECO:0000256" key="2">
    <source>
        <dbReference type="ARBA" id="ARBA00022803"/>
    </source>
</evidence>
<organism evidence="4 5">
    <name type="scientific">Sutcliffiella rhizosphaerae</name>
    <dbReference type="NCBI Taxonomy" id="2880967"/>
    <lineage>
        <taxon>Bacteria</taxon>
        <taxon>Bacillati</taxon>
        <taxon>Bacillota</taxon>
        <taxon>Bacilli</taxon>
        <taxon>Bacillales</taxon>
        <taxon>Bacillaceae</taxon>
        <taxon>Sutcliffiella</taxon>
    </lineage>
</organism>
<comment type="caution">
    <text evidence="4">The sequence shown here is derived from an EMBL/GenBank/DDBJ whole genome shotgun (WGS) entry which is preliminary data.</text>
</comment>
<feature type="repeat" description="TPR" evidence="3">
    <location>
        <begin position="186"/>
        <end position="219"/>
    </location>
</feature>
<dbReference type="PANTHER" id="PTHR45586">
    <property type="entry name" value="TPR REPEAT-CONTAINING PROTEIN PA4667"/>
    <property type="match status" value="1"/>
</dbReference>
<accession>A0ABN8ACG9</accession>
<protein>
    <recommendedName>
        <fullName evidence="6">Tetratricopeptide repeat protein</fullName>
    </recommendedName>
</protein>
<reference evidence="4 5" key="1">
    <citation type="submission" date="2021-10" db="EMBL/GenBank/DDBJ databases">
        <authorList>
            <person name="Criscuolo A."/>
        </authorList>
    </citation>
    <scope>NUCLEOTIDE SEQUENCE [LARGE SCALE GENOMIC DNA]</scope>
    <source>
        <strain evidence="5">CIP 111883</strain>
    </source>
</reference>
<evidence type="ECO:0000313" key="5">
    <source>
        <dbReference type="Proteomes" id="UP000789833"/>
    </source>
</evidence>
<dbReference type="PANTHER" id="PTHR45586:SF1">
    <property type="entry name" value="LIPOPOLYSACCHARIDE ASSEMBLY PROTEIN B"/>
    <property type="match status" value="1"/>
</dbReference>
<dbReference type="Gene3D" id="1.25.40.10">
    <property type="entry name" value="Tetratricopeptide repeat domain"/>
    <property type="match status" value="2"/>
</dbReference>
<dbReference type="SUPFAM" id="SSF48452">
    <property type="entry name" value="TPR-like"/>
    <property type="match status" value="2"/>
</dbReference>
<keyword evidence="1" id="KW-0677">Repeat</keyword>
<keyword evidence="5" id="KW-1185">Reference proteome</keyword>
<dbReference type="PROSITE" id="PS50005">
    <property type="entry name" value="TPR"/>
    <property type="match status" value="1"/>
</dbReference>
<dbReference type="SMART" id="SM00028">
    <property type="entry name" value="TPR"/>
    <property type="match status" value="4"/>
</dbReference>
<dbReference type="Pfam" id="PF13432">
    <property type="entry name" value="TPR_16"/>
    <property type="match status" value="1"/>
</dbReference>
<dbReference type="EMBL" id="CAKJTJ010000006">
    <property type="protein sequence ID" value="CAG9620708.1"/>
    <property type="molecule type" value="Genomic_DNA"/>
</dbReference>
<evidence type="ECO:0000313" key="4">
    <source>
        <dbReference type="EMBL" id="CAG9620708.1"/>
    </source>
</evidence>
<proteinExistence type="predicted"/>
<dbReference type="InterPro" id="IPR019734">
    <property type="entry name" value="TPR_rpt"/>
</dbReference>
<gene>
    <name evidence="4" type="ORF">BACCIP111883_01477</name>
</gene>
<dbReference type="InterPro" id="IPR051012">
    <property type="entry name" value="CellSynth/LPSAsmb/PSIAsmb"/>
</dbReference>
<dbReference type="InterPro" id="IPR011990">
    <property type="entry name" value="TPR-like_helical_dom_sf"/>
</dbReference>
<sequence length="489" mass="56836">MGKYSNVKPEAKVIPFAQNGDYFYQKGIRAYRKRDLYKARRWLQRAETINPNDASVMCQLAIVLTELGEYQRSNEYLLSILDDLAPGMNDCHYFLANNFAFLGLFQEARKHAELYMELEPDGEFIEDIDDLLDLLEIEADEEGNIEDGQDQLIIMQEKAKELLENGELDEAILLLEKIITEYPQFWSAYNNLALAHFYKGNTDRACEVLEDILEENPGNLHALCNLVVFYYKEHKDDEVEKLANKLEKVNPILVEHRYKLGATFGMIGRDEMAYKWLRTLQKNGFQGDSTFYYWLASSAFHVGHQAVAEQAWARVMALNPEKEGEAPWNVHKDATEEEEGELLAYIFFTSRLKDKKDGEDAFQFMKKQLEGPLQTQSIKEYMQYAISCNNDVPLSIKNAYAIASLYLDKVLQQSLIIDWHHFYTKVRSSNLTVSFENYHGFAAGFAYNWYKNQDKKMSQKEISYLFEVSVVSVRKYSKELVELEQFLDQ</sequence>
<name>A0ABN8ACG9_9BACI</name>
<dbReference type="RefSeq" id="WP_230500631.1">
    <property type="nucleotide sequence ID" value="NZ_CAKJTJ010000006.1"/>
</dbReference>
<evidence type="ECO:0000256" key="1">
    <source>
        <dbReference type="ARBA" id="ARBA00022737"/>
    </source>
</evidence>
<evidence type="ECO:0008006" key="6">
    <source>
        <dbReference type="Google" id="ProtNLM"/>
    </source>
</evidence>
<evidence type="ECO:0000256" key="3">
    <source>
        <dbReference type="PROSITE-ProRule" id="PRU00339"/>
    </source>
</evidence>
<keyword evidence="2 3" id="KW-0802">TPR repeat</keyword>
<dbReference type="Proteomes" id="UP000789833">
    <property type="component" value="Unassembled WGS sequence"/>
</dbReference>